<keyword evidence="2" id="KW-1185">Reference proteome</keyword>
<protein>
    <submittedName>
        <fullName evidence="1">NAD(P)-binding domain containing protein</fullName>
    </submittedName>
</protein>
<evidence type="ECO:0000313" key="1">
    <source>
        <dbReference type="EMBL" id="PON43282.1"/>
    </source>
</evidence>
<dbReference type="EMBL" id="JXTB01000374">
    <property type="protein sequence ID" value="PON43282.1"/>
    <property type="molecule type" value="Genomic_DNA"/>
</dbReference>
<dbReference type="STRING" id="3476.A0A2P5B3C1"/>
<dbReference type="AlphaFoldDB" id="A0A2P5B3C1"/>
<name>A0A2P5B3C1_PARAD</name>
<dbReference type="Gene3D" id="3.40.50.720">
    <property type="entry name" value="NAD(P)-binding Rossmann-like Domain"/>
    <property type="match status" value="1"/>
</dbReference>
<reference evidence="2" key="1">
    <citation type="submission" date="2016-06" db="EMBL/GenBank/DDBJ databases">
        <title>Parallel loss of symbiosis genes in relatives of nitrogen-fixing non-legume Parasponia.</title>
        <authorList>
            <person name="Van Velzen R."/>
            <person name="Holmer R."/>
            <person name="Bu F."/>
            <person name="Rutten L."/>
            <person name="Van Zeijl A."/>
            <person name="Liu W."/>
            <person name="Santuari L."/>
            <person name="Cao Q."/>
            <person name="Sharma T."/>
            <person name="Shen D."/>
            <person name="Roswanjaya Y."/>
            <person name="Wardhani T."/>
            <person name="Kalhor M.S."/>
            <person name="Jansen J."/>
            <person name="Van den Hoogen J."/>
            <person name="Gungor B."/>
            <person name="Hartog M."/>
            <person name="Hontelez J."/>
            <person name="Verver J."/>
            <person name="Yang W.-C."/>
            <person name="Schijlen E."/>
            <person name="Repin R."/>
            <person name="Schilthuizen M."/>
            <person name="Schranz E."/>
            <person name="Heidstra R."/>
            <person name="Miyata K."/>
            <person name="Fedorova E."/>
            <person name="Kohlen W."/>
            <person name="Bisseling T."/>
            <person name="Smit S."/>
            <person name="Geurts R."/>
        </authorList>
    </citation>
    <scope>NUCLEOTIDE SEQUENCE [LARGE SCALE GENOMIC DNA]</scope>
    <source>
        <strain evidence="2">cv. WU1-14</strain>
    </source>
</reference>
<evidence type="ECO:0000313" key="2">
    <source>
        <dbReference type="Proteomes" id="UP000237105"/>
    </source>
</evidence>
<organism evidence="1 2">
    <name type="scientific">Parasponia andersonii</name>
    <name type="common">Sponia andersonii</name>
    <dbReference type="NCBI Taxonomy" id="3476"/>
    <lineage>
        <taxon>Eukaryota</taxon>
        <taxon>Viridiplantae</taxon>
        <taxon>Streptophyta</taxon>
        <taxon>Embryophyta</taxon>
        <taxon>Tracheophyta</taxon>
        <taxon>Spermatophyta</taxon>
        <taxon>Magnoliopsida</taxon>
        <taxon>eudicotyledons</taxon>
        <taxon>Gunneridae</taxon>
        <taxon>Pentapetalae</taxon>
        <taxon>rosids</taxon>
        <taxon>fabids</taxon>
        <taxon>Rosales</taxon>
        <taxon>Cannabaceae</taxon>
        <taxon>Parasponia</taxon>
    </lineage>
</organism>
<proteinExistence type="predicted"/>
<comment type="caution">
    <text evidence="1">The sequence shown here is derived from an EMBL/GenBank/DDBJ whole genome shotgun (WGS) entry which is preliminary data.</text>
</comment>
<sequence>MLIQEWTHWRLSKFLTIVQPITDLAQSTRGTQSSYSPEGINCRFVDSHSSEKASEGLDQQVDPVFDPHHMVNKEVLLALEMMGVIVNVGCEALIDEKELVKCLDVLENAPDVGLDVFGSRWNQRCWFGCV</sequence>
<dbReference type="Proteomes" id="UP000237105">
    <property type="component" value="Unassembled WGS sequence"/>
</dbReference>
<accession>A0A2P5B3C1</accession>
<gene>
    <name evidence="1" type="ORF">PanWU01x14_274800</name>
</gene>